<dbReference type="EMBL" id="BARV01001388">
    <property type="protein sequence ID" value="GAH95613.1"/>
    <property type="molecule type" value="Genomic_DNA"/>
</dbReference>
<reference evidence="2" key="1">
    <citation type="journal article" date="2014" name="Front. Microbiol.">
        <title>High frequency of phylogenetically diverse reductive dehalogenase-homologous genes in deep subseafloor sedimentary metagenomes.</title>
        <authorList>
            <person name="Kawai M."/>
            <person name="Futagami T."/>
            <person name="Toyoda A."/>
            <person name="Takaki Y."/>
            <person name="Nishi S."/>
            <person name="Hori S."/>
            <person name="Arai W."/>
            <person name="Tsubouchi T."/>
            <person name="Morono Y."/>
            <person name="Uchiyama I."/>
            <person name="Ito T."/>
            <person name="Fujiyama A."/>
            <person name="Inagaki F."/>
            <person name="Takami H."/>
        </authorList>
    </citation>
    <scope>NUCLEOTIDE SEQUENCE</scope>
    <source>
        <strain evidence="2">Expedition CK06-06</strain>
    </source>
</reference>
<protein>
    <recommendedName>
        <fullName evidence="3">Outer membrane protein beta-barrel domain-containing protein</fullName>
    </recommendedName>
</protein>
<accession>X1LNA8</accession>
<dbReference type="Gene3D" id="2.40.160.20">
    <property type="match status" value="1"/>
</dbReference>
<keyword evidence="1" id="KW-0812">Transmembrane</keyword>
<proteinExistence type="predicted"/>
<dbReference type="InterPro" id="IPR011250">
    <property type="entry name" value="OMP/PagP_B-barrel"/>
</dbReference>
<keyword evidence="1" id="KW-0472">Membrane</keyword>
<organism evidence="2">
    <name type="scientific">marine sediment metagenome</name>
    <dbReference type="NCBI Taxonomy" id="412755"/>
    <lineage>
        <taxon>unclassified sequences</taxon>
        <taxon>metagenomes</taxon>
        <taxon>ecological metagenomes</taxon>
    </lineage>
</organism>
<dbReference type="SUPFAM" id="SSF56925">
    <property type="entry name" value="OMPA-like"/>
    <property type="match status" value="1"/>
</dbReference>
<dbReference type="AlphaFoldDB" id="X1LNA8"/>
<feature type="transmembrane region" description="Helical" evidence="1">
    <location>
        <begin position="122"/>
        <end position="143"/>
    </location>
</feature>
<evidence type="ECO:0000256" key="1">
    <source>
        <dbReference type="SAM" id="Phobius"/>
    </source>
</evidence>
<name>X1LNA8_9ZZZZ</name>
<keyword evidence="1" id="KW-1133">Transmembrane helix</keyword>
<comment type="caution">
    <text evidence="2">The sequence shown here is derived from an EMBL/GenBank/DDBJ whole genome shotgun (WGS) entry which is preliminary data.</text>
</comment>
<sequence>MQRNIIIFSILTFFLASPSALKGQKNKFTFTFNMGHSFGLSSSYRPNIDLWGGKSQTKLGFNLGYGFQYYFSNHLGIQLESEFQDQSYDKNFNPPAQDESHLNHLLNVILLLNTPQKNRPCFYLFGGVGMMIGLGEFFFGGLARMGGGVKYEFSKGQFLNLRLPFTYVIGCDSNLFNPSYISINIGFEWLFRE</sequence>
<gene>
    <name evidence="2" type="ORF">S06H3_04068</name>
</gene>
<evidence type="ECO:0000313" key="2">
    <source>
        <dbReference type="EMBL" id="GAH95613.1"/>
    </source>
</evidence>
<evidence type="ECO:0008006" key="3">
    <source>
        <dbReference type="Google" id="ProtNLM"/>
    </source>
</evidence>